<evidence type="ECO:0000313" key="9">
    <source>
        <dbReference type="EMBL" id="CAI2192265.1"/>
    </source>
</evidence>
<evidence type="ECO:0000256" key="6">
    <source>
        <dbReference type="ARBA" id="ARBA00022490"/>
    </source>
</evidence>
<accession>A0A9W4T2M4</accession>
<dbReference type="GO" id="GO:0005737">
    <property type="term" value="C:cytoplasm"/>
    <property type="evidence" value="ECO:0007669"/>
    <property type="project" value="UniProtKB-SubCell"/>
</dbReference>
<evidence type="ECO:0000256" key="1">
    <source>
        <dbReference type="ARBA" id="ARBA00002738"/>
    </source>
</evidence>
<evidence type="ECO:0000256" key="3">
    <source>
        <dbReference type="ARBA" id="ARBA00004496"/>
    </source>
</evidence>
<feature type="domain" description="Restriction of telomere capping protein 4 C-terminal" evidence="8">
    <location>
        <begin position="1"/>
        <end position="83"/>
    </location>
</feature>
<dbReference type="AlphaFoldDB" id="A0A9W4T2M4"/>
<dbReference type="Pfam" id="PF14474">
    <property type="entry name" value="RTC4"/>
    <property type="match status" value="1"/>
</dbReference>
<dbReference type="PANTHER" id="PTHR41391">
    <property type="entry name" value="RESTRICTION OF TELOMERE CAPPING PROTEIN 4"/>
    <property type="match status" value="1"/>
</dbReference>
<dbReference type="OrthoDB" id="128308at2759"/>
<dbReference type="InterPro" id="IPR028094">
    <property type="entry name" value="RTC4_C"/>
</dbReference>
<keyword evidence="7" id="KW-0539">Nucleus</keyword>
<proteinExistence type="inferred from homology"/>
<name>A0A9W4T2M4_9GLOM</name>
<evidence type="ECO:0000259" key="8">
    <source>
        <dbReference type="SMART" id="SM01312"/>
    </source>
</evidence>
<sequence length="84" mass="9834">PGYYGPKGLFYIINTLIETLFHHNSFVSNKSSPLKPMDYIYEILVPEATIRLIREDYDDNITLEYAREIMTNSIDFGICMHDKK</sequence>
<comment type="similarity">
    <text evidence="4">Belongs to the RTC4 family.</text>
</comment>
<protein>
    <recommendedName>
        <fullName evidence="5">Restriction of telomere capping protein 4</fullName>
    </recommendedName>
</protein>
<gene>
    <name evidence="9" type="ORF">FWILDA_LOCUS15490</name>
</gene>
<dbReference type="Proteomes" id="UP001153678">
    <property type="component" value="Unassembled WGS sequence"/>
</dbReference>
<comment type="function">
    <text evidence="1">May be involved in a process influencing telomere capping.</text>
</comment>
<reference evidence="9" key="1">
    <citation type="submission" date="2022-08" db="EMBL/GenBank/DDBJ databases">
        <authorList>
            <person name="Kallberg Y."/>
            <person name="Tangrot J."/>
            <person name="Rosling A."/>
        </authorList>
    </citation>
    <scope>NUCLEOTIDE SEQUENCE</scope>
    <source>
        <strain evidence="9">Wild A</strain>
    </source>
</reference>
<evidence type="ECO:0000256" key="7">
    <source>
        <dbReference type="ARBA" id="ARBA00023242"/>
    </source>
</evidence>
<evidence type="ECO:0000256" key="4">
    <source>
        <dbReference type="ARBA" id="ARBA00009461"/>
    </source>
</evidence>
<organism evidence="9 10">
    <name type="scientific">Funneliformis geosporum</name>
    <dbReference type="NCBI Taxonomy" id="1117311"/>
    <lineage>
        <taxon>Eukaryota</taxon>
        <taxon>Fungi</taxon>
        <taxon>Fungi incertae sedis</taxon>
        <taxon>Mucoromycota</taxon>
        <taxon>Glomeromycotina</taxon>
        <taxon>Glomeromycetes</taxon>
        <taxon>Glomerales</taxon>
        <taxon>Glomeraceae</taxon>
        <taxon>Funneliformis</taxon>
    </lineage>
</organism>
<keyword evidence="6" id="KW-0963">Cytoplasm</keyword>
<keyword evidence="10" id="KW-1185">Reference proteome</keyword>
<evidence type="ECO:0000313" key="10">
    <source>
        <dbReference type="Proteomes" id="UP001153678"/>
    </source>
</evidence>
<dbReference type="InterPro" id="IPR039024">
    <property type="entry name" value="RTC4"/>
</dbReference>
<dbReference type="GO" id="GO:0005634">
    <property type="term" value="C:nucleus"/>
    <property type="evidence" value="ECO:0007669"/>
    <property type="project" value="UniProtKB-SubCell"/>
</dbReference>
<feature type="non-terminal residue" evidence="9">
    <location>
        <position position="1"/>
    </location>
</feature>
<dbReference type="EMBL" id="CAMKVN010008169">
    <property type="protein sequence ID" value="CAI2192265.1"/>
    <property type="molecule type" value="Genomic_DNA"/>
</dbReference>
<comment type="subcellular location">
    <subcellularLocation>
        <location evidence="3">Cytoplasm</location>
    </subcellularLocation>
    <subcellularLocation>
        <location evidence="2">Nucleus</location>
    </subcellularLocation>
</comment>
<dbReference type="PANTHER" id="PTHR41391:SF1">
    <property type="entry name" value="RESTRICTION OF TELOMERE CAPPING PROTEIN 4"/>
    <property type="match status" value="1"/>
</dbReference>
<dbReference type="SMART" id="SM01312">
    <property type="entry name" value="RTC4"/>
    <property type="match status" value="1"/>
</dbReference>
<evidence type="ECO:0000256" key="2">
    <source>
        <dbReference type="ARBA" id="ARBA00004123"/>
    </source>
</evidence>
<comment type="caution">
    <text evidence="9">The sequence shown here is derived from an EMBL/GenBank/DDBJ whole genome shotgun (WGS) entry which is preliminary data.</text>
</comment>
<evidence type="ECO:0000256" key="5">
    <source>
        <dbReference type="ARBA" id="ARBA00015162"/>
    </source>
</evidence>